<evidence type="ECO:0000256" key="1">
    <source>
        <dbReference type="ARBA" id="ARBA00023015"/>
    </source>
</evidence>
<dbReference type="GO" id="GO:0003700">
    <property type="term" value="F:DNA-binding transcription factor activity"/>
    <property type="evidence" value="ECO:0007669"/>
    <property type="project" value="TreeGrafter"/>
</dbReference>
<dbReference type="RefSeq" id="WP_103427852.1">
    <property type="nucleotide sequence ID" value="NZ_CP026310.1"/>
</dbReference>
<name>A0A2I8VQF9_9EURY</name>
<evidence type="ECO:0000259" key="5">
    <source>
        <dbReference type="PROSITE" id="PS51078"/>
    </source>
</evidence>
<dbReference type="Gene3D" id="3.30.450.40">
    <property type="match status" value="1"/>
</dbReference>
<dbReference type="Pfam" id="PF01022">
    <property type="entry name" value="HTH_5"/>
    <property type="match status" value="1"/>
</dbReference>
<keyword evidence="7" id="KW-1185">Reference proteome</keyword>
<dbReference type="SUPFAM" id="SSF55781">
    <property type="entry name" value="GAF domain-like"/>
    <property type="match status" value="1"/>
</dbReference>
<dbReference type="GO" id="GO:0003677">
    <property type="term" value="F:DNA binding"/>
    <property type="evidence" value="ECO:0007669"/>
    <property type="project" value="UniProtKB-KW"/>
</dbReference>
<dbReference type="AlphaFoldDB" id="A0A2I8VQF9"/>
<dbReference type="PROSITE" id="PS51078">
    <property type="entry name" value="ICLR_ED"/>
    <property type="match status" value="1"/>
</dbReference>
<dbReference type="GO" id="GO:0045892">
    <property type="term" value="P:negative regulation of DNA-templated transcription"/>
    <property type="evidence" value="ECO:0007669"/>
    <property type="project" value="TreeGrafter"/>
</dbReference>
<evidence type="ECO:0000259" key="4">
    <source>
        <dbReference type="PROSITE" id="PS51077"/>
    </source>
</evidence>
<feature type="domain" description="IclR-ED" evidence="5">
    <location>
        <begin position="70"/>
        <end position="258"/>
    </location>
</feature>
<keyword evidence="1" id="KW-0805">Transcription regulation</keyword>
<dbReference type="SUPFAM" id="SSF46785">
    <property type="entry name" value="Winged helix' DNA-binding domain"/>
    <property type="match status" value="1"/>
</dbReference>
<dbReference type="Proteomes" id="UP000236584">
    <property type="component" value="Plasmid unnamed1"/>
</dbReference>
<dbReference type="PROSITE" id="PS51077">
    <property type="entry name" value="HTH_ICLR"/>
    <property type="match status" value="1"/>
</dbReference>
<dbReference type="InterPro" id="IPR036390">
    <property type="entry name" value="WH_DNA-bd_sf"/>
</dbReference>
<dbReference type="EMBL" id="CP026310">
    <property type="protein sequence ID" value="AUV84163.1"/>
    <property type="molecule type" value="Genomic_DNA"/>
</dbReference>
<dbReference type="KEGG" id="srub:C2R22_21550"/>
<dbReference type="Gene3D" id="1.10.10.10">
    <property type="entry name" value="Winged helix-like DNA-binding domain superfamily/Winged helix DNA-binding domain"/>
    <property type="match status" value="1"/>
</dbReference>
<dbReference type="InterPro" id="IPR036388">
    <property type="entry name" value="WH-like_DNA-bd_sf"/>
</dbReference>
<dbReference type="GeneID" id="35594736"/>
<dbReference type="OrthoDB" id="14763at2157"/>
<keyword evidence="2" id="KW-0238">DNA-binding</keyword>
<sequence length="262" mass="29115">MTNNTNPRTIKSVAQTTNIIKLIRELQGATVSELTERVPLSQPSVHTHLATLKLAGFVVQDGHTYDLGPQMLTLGEYVRNRSDLYQASKDQVEKLARETGECAHLGIEHNGQMFYPYEHYGSEAVGAEYHEKKREGPLDHLHCTGTGKCILASMSDDEVHAILDERGMTQYTRNTIIDRDILFEELDEVRERGHAYGDQEFIHGIRAVGKSIVGPDGDVAGAIAVTGPVSRLQGERFEEELPQQVINAANVCEVNLQTVTYE</sequence>
<keyword evidence="3" id="KW-0804">Transcription</keyword>
<dbReference type="SMART" id="SM00346">
    <property type="entry name" value="HTH_ICLR"/>
    <property type="match status" value="1"/>
</dbReference>
<feature type="domain" description="HTH iclR-type" evidence="4">
    <location>
        <begin position="10"/>
        <end position="69"/>
    </location>
</feature>
<dbReference type="CDD" id="cd00090">
    <property type="entry name" value="HTH_ARSR"/>
    <property type="match status" value="1"/>
</dbReference>
<dbReference type="PANTHER" id="PTHR30136:SF35">
    <property type="entry name" value="HTH-TYPE TRANSCRIPTIONAL REGULATOR RV1719"/>
    <property type="match status" value="1"/>
</dbReference>
<dbReference type="Pfam" id="PF01614">
    <property type="entry name" value="IclR_C"/>
    <property type="match status" value="1"/>
</dbReference>
<evidence type="ECO:0000313" key="6">
    <source>
        <dbReference type="EMBL" id="AUV84163.1"/>
    </source>
</evidence>
<reference evidence="6 7" key="1">
    <citation type="submission" date="2018-01" db="EMBL/GenBank/DDBJ databases">
        <title>Complete genome sequence of Salinigranum rubrum GX10T, an extremely halophilic archaeon isolated from a marine solar saltern.</title>
        <authorList>
            <person name="Han S."/>
        </authorList>
    </citation>
    <scope>NUCLEOTIDE SEQUENCE [LARGE SCALE GENOMIC DNA]</scope>
    <source>
        <strain evidence="6 7">GX10</strain>
        <plasmid evidence="7">Plasmid unnamed1</plasmid>
    </source>
</reference>
<proteinExistence type="predicted"/>
<dbReference type="InterPro" id="IPR001845">
    <property type="entry name" value="HTH_ArsR_DNA-bd_dom"/>
</dbReference>
<protein>
    <submittedName>
        <fullName evidence="6">Transcriptional regulator</fullName>
    </submittedName>
</protein>
<dbReference type="PANTHER" id="PTHR30136">
    <property type="entry name" value="HELIX-TURN-HELIX TRANSCRIPTIONAL REGULATOR, ICLR FAMILY"/>
    <property type="match status" value="1"/>
</dbReference>
<geneLocation type="plasmid" evidence="6">
    <name>unnamed1</name>
</geneLocation>
<dbReference type="InterPro" id="IPR011991">
    <property type="entry name" value="ArsR-like_HTH"/>
</dbReference>
<gene>
    <name evidence="6" type="ORF">C2R22_21550</name>
</gene>
<evidence type="ECO:0000313" key="7">
    <source>
        <dbReference type="Proteomes" id="UP000236584"/>
    </source>
</evidence>
<keyword evidence="6" id="KW-0614">Plasmid</keyword>
<organism evidence="6 7">
    <name type="scientific">Salinigranum rubrum</name>
    <dbReference type="NCBI Taxonomy" id="755307"/>
    <lineage>
        <taxon>Archaea</taxon>
        <taxon>Methanobacteriati</taxon>
        <taxon>Methanobacteriota</taxon>
        <taxon>Stenosarchaea group</taxon>
        <taxon>Halobacteria</taxon>
        <taxon>Halobacteriales</taxon>
        <taxon>Haloferacaceae</taxon>
        <taxon>Salinigranum</taxon>
    </lineage>
</organism>
<evidence type="ECO:0000256" key="3">
    <source>
        <dbReference type="ARBA" id="ARBA00023163"/>
    </source>
</evidence>
<accession>A0A2I8VQF9</accession>
<dbReference type="InterPro" id="IPR005471">
    <property type="entry name" value="Tscrpt_reg_IclR_N"/>
</dbReference>
<evidence type="ECO:0000256" key="2">
    <source>
        <dbReference type="ARBA" id="ARBA00023125"/>
    </source>
</evidence>
<dbReference type="InterPro" id="IPR014757">
    <property type="entry name" value="Tscrpt_reg_IclR_C"/>
</dbReference>
<dbReference type="InterPro" id="IPR029016">
    <property type="entry name" value="GAF-like_dom_sf"/>
</dbReference>
<dbReference type="InterPro" id="IPR050707">
    <property type="entry name" value="HTH_MetabolicPath_Reg"/>
</dbReference>